<dbReference type="AlphaFoldDB" id="A0A0F9USB3"/>
<organism evidence="1">
    <name type="scientific">marine sediment metagenome</name>
    <dbReference type="NCBI Taxonomy" id="412755"/>
    <lineage>
        <taxon>unclassified sequences</taxon>
        <taxon>metagenomes</taxon>
        <taxon>ecological metagenomes</taxon>
    </lineage>
</organism>
<dbReference type="EMBL" id="LAZR01000839">
    <property type="protein sequence ID" value="KKN56528.1"/>
    <property type="molecule type" value="Genomic_DNA"/>
</dbReference>
<gene>
    <name evidence="1" type="ORF">LCGC14_0571060</name>
</gene>
<accession>A0A0F9USB3</accession>
<reference evidence="1" key="1">
    <citation type="journal article" date="2015" name="Nature">
        <title>Complex archaea that bridge the gap between prokaryotes and eukaryotes.</title>
        <authorList>
            <person name="Spang A."/>
            <person name="Saw J.H."/>
            <person name="Jorgensen S.L."/>
            <person name="Zaremba-Niedzwiedzka K."/>
            <person name="Martijn J."/>
            <person name="Lind A.E."/>
            <person name="van Eijk R."/>
            <person name="Schleper C."/>
            <person name="Guy L."/>
            <person name="Ettema T.J."/>
        </authorList>
    </citation>
    <scope>NUCLEOTIDE SEQUENCE</scope>
</reference>
<proteinExistence type="predicted"/>
<evidence type="ECO:0000313" key="1">
    <source>
        <dbReference type="EMBL" id="KKN56528.1"/>
    </source>
</evidence>
<comment type="caution">
    <text evidence="1">The sequence shown here is derived from an EMBL/GenBank/DDBJ whole genome shotgun (WGS) entry which is preliminary data.</text>
</comment>
<name>A0A0F9USB3_9ZZZZ</name>
<protein>
    <submittedName>
        <fullName evidence="1">Uncharacterized protein</fullName>
    </submittedName>
</protein>
<sequence>MKCDHKKIKKNYPFGKKSKPEIFCSTCNQVVKLQELMKVKNERENRMRRRR</sequence>